<dbReference type="Proteomes" id="UP001165122">
    <property type="component" value="Unassembled WGS sequence"/>
</dbReference>
<dbReference type="Gene3D" id="3.30.70.1990">
    <property type="match status" value="1"/>
</dbReference>
<dbReference type="AlphaFoldDB" id="A0A9W7E111"/>
<protein>
    <recommendedName>
        <fullName evidence="3">Cyclopropane-fatty-acyl-phospholipid synthase</fullName>
    </recommendedName>
</protein>
<comment type="caution">
    <text evidence="1">The sequence shown here is derived from an EMBL/GenBank/DDBJ whole genome shotgun (WGS) entry which is preliminary data.</text>
</comment>
<sequence>MSPIAPPPPPQVVPHVKVVPPSTLLPPTPRVCVIGGGIAGLGCAYSLRNTNKQITLISPNLGGNAKTLTLPDGTVPTFDKSINIDVGFMVYNNKNYRNMIKLFSQLDVQSEPSDMSLSISLLKKNNRCYEFSSASILANLWNLFDPSFYRLLSDMKAFNADIQRYPLMVEDDPRLQTTISSYISTSSYSPKFVSRYLLPMCSALWSLSPSEVLSFPISLLSNFLVSHDMVTLGKRQPWLTVKNRSKTYVNAIAEEIEREGGVVEFGEVTRVERKMRRTGCAWEVFSGYKSFGIFETIVFAVPPPTAKFLLRDDPKSSAYAPLAEIVYSNNEIYVHSDPQHMPRNERAWCSWNCLGDETSILKLLNNESDDEGKKRMSESYVTYHLNKLQNLKTSKNYFVTLNPPTPPTKSKIHQKLQMFHPVYTLSTLRSIKTVKSTLQGKDGLYFCGAWDGYGFHEDGLRSGINVANLIAPEVVEKAESAELFPAPVSFISRLWTLCTVTVPVKISKYLVLRFLRKAITQGRLTLKLPANETYEIGDPTSLNPVVVKVFDPWFFASVAYGMDLGLARSYAKGLFNVLPSATSPSPQTSPVLGDPDGLARLFQLFVENRDRDSKPSENALMSGSGLVFSFIGRFFENLRYTLMLDNSERGGSKENIRKHYDLSNELFMEFLDDETRMYSSAVFDGPEMKGTLGEAQERKLDILCERAGLDATCHLLDIGFGWGGLSIHAAKKFGCKVTGITLSVEQNALATKRMKALNLEHLISFEIVDYRTFAKRKENFQKFDRAISCEMIEAVGHDHLGEFFESVQKVLNPAGCLVMEAITTPEVRYEEYRKSTDFISSVIFPGSCCPSLHALVDAAYKNAPSLRLQKIDDYGVHYAETLREWRRRFNANVERVTKLGFDDEFQRLWNYYFTYCEAGFESETENLLVLVFGAPGWKRQSIVNRERRNENSEIVIIVK</sequence>
<dbReference type="Gene3D" id="3.50.50.60">
    <property type="entry name" value="FAD/NAD(P)-binding domain"/>
    <property type="match status" value="1"/>
</dbReference>
<dbReference type="SUPFAM" id="SSF53335">
    <property type="entry name" value="S-adenosyl-L-methionine-dependent methyltransferases"/>
    <property type="match status" value="1"/>
</dbReference>
<dbReference type="CDD" id="cd02440">
    <property type="entry name" value="AdoMet_MTases"/>
    <property type="match status" value="1"/>
</dbReference>
<evidence type="ECO:0008006" key="3">
    <source>
        <dbReference type="Google" id="ProtNLM"/>
    </source>
</evidence>
<accession>A0A9W7E111</accession>
<dbReference type="InterPro" id="IPR036188">
    <property type="entry name" value="FAD/NAD-bd_sf"/>
</dbReference>
<dbReference type="EMBL" id="BRXW01000512">
    <property type="protein sequence ID" value="GMH61968.1"/>
    <property type="molecule type" value="Genomic_DNA"/>
</dbReference>
<gene>
    <name evidence="1" type="ORF">TrLO_g9148</name>
</gene>
<name>A0A9W7E111_9STRA</name>
<proteinExistence type="predicted"/>
<keyword evidence="2" id="KW-1185">Reference proteome</keyword>
<dbReference type="PANTHER" id="PTHR43667:SF2">
    <property type="entry name" value="FATTY ACID C-METHYL TRANSFERASE"/>
    <property type="match status" value="1"/>
</dbReference>
<dbReference type="OrthoDB" id="412182at2759"/>
<organism evidence="1 2">
    <name type="scientific">Triparma laevis f. longispina</name>
    <dbReference type="NCBI Taxonomy" id="1714387"/>
    <lineage>
        <taxon>Eukaryota</taxon>
        <taxon>Sar</taxon>
        <taxon>Stramenopiles</taxon>
        <taxon>Ochrophyta</taxon>
        <taxon>Bolidophyceae</taxon>
        <taxon>Parmales</taxon>
        <taxon>Triparmaceae</taxon>
        <taxon>Triparma</taxon>
    </lineage>
</organism>
<dbReference type="InterPro" id="IPR029063">
    <property type="entry name" value="SAM-dependent_MTases_sf"/>
</dbReference>
<dbReference type="PANTHER" id="PTHR43667">
    <property type="entry name" value="CYCLOPROPANE-FATTY-ACYL-PHOSPHOLIPID SYNTHASE"/>
    <property type="match status" value="1"/>
</dbReference>
<dbReference type="Gene3D" id="1.10.405.20">
    <property type="match status" value="1"/>
</dbReference>
<evidence type="ECO:0000313" key="1">
    <source>
        <dbReference type="EMBL" id="GMH61968.1"/>
    </source>
</evidence>
<reference evidence="2" key="1">
    <citation type="journal article" date="2023" name="Commun. Biol.">
        <title>Genome analysis of Parmales, the sister group of diatoms, reveals the evolutionary specialization of diatoms from phago-mixotrophs to photoautotrophs.</title>
        <authorList>
            <person name="Ban H."/>
            <person name="Sato S."/>
            <person name="Yoshikawa S."/>
            <person name="Yamada K."/>
            <person name="Nakamura Y."/>
            <person name="Ichinomiya M."/>
            <person name="Sato N."/>
            <person name="Blanc-Mathieu R."/>
            <person name="Endo H."/>
            <person name="Kuwata A."/>
            <person name="Ogata H."/>
        </authorList>
    </citation>
    <scope>NUCLEOTIDE SEQUENCE [LARGE SCALE GENOMIC DNA]</scope>
    <source>
        <strain evidence="2">NIES 3700</strain>
    </source>
</reference>
<dbReference type="SUPFAM" id="SSF51905">
    <property type="entry name" value="FAD/NAD(P)-binding domain"/>
    <property type="match status" value="1"/>
</dbReference>
<dbReference type="Gene3D" id="3.40.50.150">
    <property type="entry name" value="Vaccinia Virus protein VP39"/>
    <property type="match status" value="1"/>
</dbReference>
<dbReference type="Pfam" id="PF02353">
    <property type="entry name" value="CMAS"/>
    <property type="match status" value="1"/>
</dbReference>
<dbReference type="InterPro" id="IPR050723">
    <property type="entry name" value="CFA/CMAS"/>
</dbReference>
<dbReference type="Pfam" id="PF13450">
    <property type="entry name" value="NAD_binding_8"/>
    <property type="match status" value="1"/>
</dbReference>
<evidence type="ECO:0000313" key="2">
    <source>
        <dbReference type="Proteomes" id="UP001165122"/>
    </source>
</evidence>